<reference evidence="6" key="1">
    <citation type="submission" date="2023-03" db="EMBL/GenBank/DDBJ databases">
        <title>Massive genome expansion in bonnet fungi (Mycena s.s.) driven by repeated elements and novel gene families across ecological guilds.</title>
        <authorList>
            <consortium name="Lawrence Berkeley National Laboratory"/>
            <person name="Harder C.B."/>
            <person name="Miyauchi S."/>
            <person name="Viragh M."/>
            <person name="Kuo A."/>
            <person name="Thoen E."/>
            <person name="Andreopoulos B."/>
            <person name="Lu D."/>
            <person name="Skrede I."/>
            <person name="Drula E."/>
            <person name="Henrissat B."/>
            <person name="Morin E."/>
            <person name="Kohler A."/>
            <person name="Barry K."/>
            <person name="LaButti K."/>
            <person name="Morin E."/>
            <person name="Salamov A."/>
            <person name="Lipzen A."/>
            <person name="Mereny Z."/>
            <person name="Hegedus B."/>
            <person name="Baldrian P."/>
            <person name="Stursova M."/>
            <person name="Weitz H."/>
            <person name="Taylor A."/>
            <person name="Grigoriev I.V."/>
            <person name="Nagy L.G."/>
            <person name="Martin F."/>
            <person name="Kauserud H."/>
        </authorList>
    </citation>
    <scope>NUCLEOTIDE SEQUENCE</scope>
    <source>
        <strain evidence="6">CBHHK002</strain>
    </source>
</reference>
<dbReference type="PROSITE" id="PS50294">
    <property type="entry name" value="WD_REPEATS_REGION"/>
    <property type="match status" value="8"/>
</dbReference>
<dbReference type="InterPro" id="IPR015943">
    <property type="entry name" value="WD40/YVTN_repeat-like_dom_sf"/>
</dbReference>
<dbReference type="PANTHER" id="PTHR19848:SF8">
    <property type="entry name" value="F-BOX AND WD REPEAT DOMAIN CONTAINING 7"/>
    <property type="match status" value="1"/>
</dbReference>
<dbReference type="PANTHER" id="PTHR19848">
    <property type="entry name" value="WD40 REPEAT PROTEIN"/>
    <property type="match status" value="1"/>
</dbReference>
<feature type="repeat" description="WD" evidence="3">
    <location>
        <begin position="1362"/>
        <end position="1392"/>
    </location>
</feature>
<dbReference type="SMART" id="SM00239">
    <property type="entry name" value="C2"/>
    <property type="match status" value="1"/>
</dbReference>
<feature type="repeat" description="WD" evidence="3">
    <location>
        <begin position="1021"/>
        <end position="1062"/>
    </location>
</feature>
<proteinExistence type="predicted"/>
<dbReference type="SUPFAM" id="SSF49562">
    <property type="entry name" value="C2 domain (Calcium/lipid-binding domain, CaLB)"/>
    <property type="match status" value="1"/>
</dbReference>
<evidence type="ECO:0000259" key="5">
    <source>
        <dbReference type="PROSITE" id="PS50837"/>
    </source>
</evidence>
<dbReference type="InterPro" id="IPR056884">
    <property type="entry name" value="NPHP3-like_N"/>
</dbReference>
<dbReference type="CDD" id="cd00030">
    <property type="entry name" value="C2"/>
    <property type="match status" value="1"/>
</dbReference>
<dbReference type="InterPro" id="IPR019775">
    <property type="entry name" value="WD40_repeat_CS"/>
</dbReference>
<feature type="repeat" description="WD" evidence="3">
    <location>
        <begin position="1444"/>
        <end position="1478"/>
    </location>
</feature>
<dbReference type="Gene3D" id="3.40.50.300">
    <property type="entry name" value="P-loop containing nucleotide triphosphate hydrolases"/>
    <property type="match status" value="1"/>
</dbReference>
<evidence type="ECO:0000256" key="1">
    <source>
        <dbReference type="ARBA" id="ARBA00022574"/>
    </source>
</evidence>
<dbReference type="SUPFAM" id="SSF82171">
    <property type="entry name" value="DPP6 N-terminal domain-like"/>
    <property type="match status" value="1"/>
</dbReference>
<dbReference type="InterPro" id="IPR027417">
    <property type="entry name" value="P-loop_NTPase"/>
</dbReference>
<gene>
    <name evidence="6" type="ORF">DFH08DRAFT_759257</name>
</gene>
<evidence type="ECO:0000256" key="2">
    <source>
        <dbReference type="ARBA" id="ARBA00022737"/>
    </source>
</evidence>
<feature type="repeat" description="WD" evidence="3">
    <location>
        <begin position="1230"/>
        <end position="1271"/>
    </location>
</feature>
<dbReference type="Pfam" id="PF24883">
    <property type="entry name" value="NPHP3_N"/>
    <property type="match status" value="1"/>
</dbReference>
<dbReference type="InterPro" id="IPR020472">
    <property type="entry name" value="WD40_PAC1"/>
</dbReference>
<comment type="caution">
    <text evidence="6">The sequence shown here is derived from an EMBL/GenBank/DDBJ whole genome shotgun (WGS) entry which is preliminary data.</text>
</comment>
<dbReference type="Gene3D" id="2.130.10.10">
    <property type="entry name" value="YVTN repeat-like/Quinoprotein amine dehydrogenase"/>
    <property type="match status" value="4"/>
</dbReference>
<dbReference type="PROSITE" id="PS50082">
    <property type="entry name" value="WD_REPEATS_2"/>
    <property type="match status" value="9"/>
</dbReference>
<dbReference type="InterPro" id="IPR001680">
    <property type="entry name" value="WD40_rpt"/>
</dbReference>
<sequence length="1548" mass="169849">MSLPHLLSVQSAHDVQWNSGLLHGKNPNLYVKIYVDGKEIGRTRAIKKTIAPEWNEDFQISSGKPSAIILMLLLHDASLLKDPSLGSVNIKLSDLLSLCSAAGSESQVANIELVGIEGKFKGKSAGTLSIGMKNTTPGEVKSVIEDTQNILAARGFTSADAASNKNTLSSAIEMVMSKLEIIVQIGDEVSTINPYAKAAWKVLTAVYEAVKEQRETDDKVRELALTMVEVYAFVEDVDTLSQKITRLDNVVMAILKQTLECALFVREYTGHGFGGRLVRNNWSNMSQQINDLSGALLKLKDEFDRGVELQTVIFSASIKADTEYLVQSNKLDSLNPFQVDGSGRNLCLPGTRQKVLAEITEWITTPSDIQNILWLHGVAGSGKSTISTTISDYFRNRLGAFLFFDRNSPAASSPRGVIRTLAYWITQSNTHFRAAIATALMKEPTIVTAPIHSQFKKLLLEPLNASQGSILGPIIIIVDALDECGDPDSRESLLSLLVVEFPKLPPIFRFLVTSRPGSDIVSRFNGQPHIKEMQLDITTEATKHDIVVYIDERMQNIRQFQQSLEPDWPGKPTVQILADYSGGLFIWASTVCKFIRSFDAKDRLEIILSASVPNNLDELYRIALLNSADWLNTTFARDACLVLGALVLSRVLLTAETIDALLSFKNGRSADILYYLGCVVQWRPGTTARILHASFSDYLTSDRSSSHFWSVNSKTQSRSLVLGCLQILNSQLRFNICKLENSHILNIDVPDLSDRIMTHITAELNYASLFWAHHLQGMEVDDGILFELKDFMNKEFLYWLEVLSLLGQVPVAIESLKTIQNCTKQSDKAFQDLVEDAVQFLGVFSPVIAQSAPHIYISALPLAPHSSLLRKAIGSRFPRTLCSTGPQDNNWPLLLKAFHGHSGSVHSVAFSPNGKHIISGSTDCTLRIWDSETGVEIMCIKHTRSVDSVIFTHDGHQLVSSTQAAAQLWDLDTGALIGGPFGAGMIISTAVSSDGKWLAFGTEEKNVEVWDSSTGTRVGLCEGHTGRVDRVAFSPDGKQLASSSWDHTIRVWDTQTAHLVAGPWEPNSNIKSIAFAVDGKQILYGSENELGVWDFTTGVRLVWPLAGPMAQITFSPDCKQIVTKLHSYTLVQIQDYQTGELIAGPFTHLDKVYAAAFSPDNKHIVSGSRDGTIQIWNAKITAPVLEQFPGHTSSIASVSFSPDGEHIVSGSHDQTVRVWDSRTGSLVAGPMEHSGPVTSVSVSLHGPQIASSDWNANVKIWDYNTGAITMRAFANPDSEQETFVPIALSPGGHYIALGFEDSTIKIVNLDTGDVRSGQFQGHTGQVTCVVFSSNGHHIASGSHDRTVRIWDFQTGVQICEPILGHTGEIAQVKFSPDGNTIASVCDDGIMQICGITSGLPLLRRHDSISSVAFSPDGMRIVSGSEEMTVCVWDVENGAMVAGPFEGHTKWVSSVAFSPDGIKIVSGAYDKTIRVWKVEPSPDVWGNQPRFTDGWLMNSASERILWIPPHLRDGLCLLWNSLVIRSEGVTKLDLSRFVHGTNWQKCIEQ</sequence>
<keyword evidence="2" id="KW-0677">Repeat</keyword>
<evidence type="ECO:0000259" key="4">
    <source>
        <dbReference type="PROSITE" id="PS50004"/>
    </source>
</evidence>
<feature type="repeat" description="WD" evidence="3">
    <location>
        <begin position="1188"/>
        <end position="1229"/>
    </location>
</feature>
<dbReference type="EMBL" id="JARIHO010000111">
    <property type="protein sequence ID" value="KAJ7302788.1"/>
    <property type="molecule type" value="Genomic_DNA"/>
</dbReference>
<dbReference type="SMART" id="SM00320">
    <property type="entry name" value="WD40"/>
    <property type="match status" value="13"/>
</dbReference>
<dbReference type="InterPro" id="IPR036322">
    <property type="entry name" value="WD40_repeat_dom_sf"/>
</dbReference>
<evidence type="ECO:0000256" key="3">
    <source>
        <dbReference type="PROSITE-ProRule" id="PRU00221"/>
    </source>
</evidence>
<dbReference type="PROSITE" id="PS00678">
    <property type="entry name" value="WD_REPEATS_1"/>
    <property type="match status" value="4"/>
</dbReference>
<dbReference type="PROSITE" id="PS50837">
    <property type="entry name" value="NACHT"/>
    <property type="match status" value="1"/>
</dbReference>
<protein>
    <submittedName>
        <fullName evidence="6">WD40-repeat-containing domain protein</fullName>
    </submittedName>
</protein>
<feature type="domain" description="NACHT" evidence="5">
    <location>
        <begin position="371"/>
        <end position="518"/>
    </location>
</feature>
<dbReference type="PRINTS" id="PR00320">
    <property type="entry name" value="GPROTEINBRPT"/>
</dbReference>
<keyword evidence="7" id="KW-1185">Reference proteome</keyword>
<dbReference type="SUPFAM" id="SSF50978">
    <property type="entry name" value="WD40 repeat-like"/>
    <property type="match status" value="2"/>
</dbReference>
<dbReference type="SUPFAM" id="SSF52540">
    <property type="entry name" value="P-loop containing nucleoside triphosphate hydrolases"/>
    <property type="match status" value="1"/>
</dbReference>
<feature type="repeat" description="WD" evidence="3">
    <location>
        <begin position="1401"/>
        <end position="1442"/>
    </location>
</feature>
<dbReference type="InterPro" id="IPR000008">
    <property type="entry name" value="C2_dom"/>
</dbReference>
<dbReference type="Pfam" id="PF00400">
    <property type="entry name" value="WD40"/>
    <property type="match status" value="9"/>
</dbReference>
<evidence type="ECO:0000313" key="7">
    <source>
        <dbReference type="Proteomes" id="UP001218218"/>
    </source>
</evidence>
<feature type="repeat" description="WD" evidence="3">
    <location>
        <begin position="1145"/>
        <end position="1177"/>
    </location>
</feature>
<accession>A0AAD7E936</accession>
<organism evidence="6 7">
    <name type="scientific">Mycena albidolilacea</name>
    <dbReference type="NCBI Taxonomy" id="1033008"/>
    <lineage>
        <taxon>Eukaryota</taxon>
        <taxon>Fungi</taxon>
        <taxon>Dikarya</taxon>
        <taxon>Basidiomycota</taxon>
        <taxon>Agaricomycotina</taxon>
        <taxon>Agaricomycetes</taxon>
        <taxon>Agaricomycetidae</taxon>
        <taxon>Agaricales</taxon>
        <taxon>Marasmiineae</taxon>
        <taxon>Mycenaceae</taxon>
        <taxon>Mycena</taxon>
    </lineage>
</organism>
<dbReference type="Pfam" id="PF00168">
    <property type="entry name" value="C2"/>
    <property type="match status" value="1"/>
</dbReference>
<keyword evidence="1 3" id="KW-0853">WD repeat</keyword>
<feature type="domain" description="C2" evidence="4">
    <location>
        <begin position="1"/>
        <end position="109"/>
    </location>
</feature>
<feature type="repeat" description="WD" evidence="3">
    <location>
        <begin position="898"/>
        <end position="939"/>
    </location>
</feature>
<evidence type="ECO:0000313" key="6">
    <source>
        <dbReference type="EMBL" id="KAJ7302788.1"/>
    </source>
</evidence>
<dbReference type="CDD" id="cd00200">
    <property type="entry name" value="WD40"/>
    <property type="match status" value="2"/>
</dbReference>
<dbReference type="Proteomes" id="UP001218218">
    <property type="component" value="Unassembled WGS sequence"/>
</dbReference>
<dbReference type="PROSITE" id="PS50004">
    <property type="entry name" value="C2"/>
    <property type="match status" value="1"/>
</dbReference>
<name>A0AAD7E936_9AGAR</name>
<dbReference type="InterPro" id="IPR035892">
    <property type="entry name" value="C2_domain_sf"/>
</dbReference>
<dbReference type="Gene3D" id="2.60.40.150">
    <property type="entry name" value="C2 domain"/>
    <property type="match status" value="1"/>
</dbReference>
<feature type="repeat" description="WD" evidence="3">
    <location>
        <begin position="1319"/>
        <end position="1360"/>
    </location>
</feature>
<dbReference type="InterPro" id="IPR007111">
    <property type="entry name" value="NACHT_NTPase"/>
</dbReference>